<dbReference type="RefSeq" id="WP_163492248.1">
    <property type="nucleotide sequence ID" value="NZ_JACVEL010000001.1"/>
</dbReference>
<dbReference type="CDD" id="cd00293">
    <property type="entry name" value="USP-like"/>
    <property type="match status" value="1"/>
</dbReference>
<protein>
    <submittedName>
        <fullName evidence="3">Universal stress protein</fullName>
    </submittedName>
</protein>
<dbReference type="Gene3D" id="3.40.50.12370">
    <property type="match status" value="1"/>
</dbReference>
<evidence type="ECO:0000259" key="2">
    <source>
        <dbReference type="Pfam" id="PF00582"/>
    </source>
</evidence>
<comment type="caution">
    <text evidence="3">The sequence shown here is derived from an EMBL/GenBank/DDBJ whole genome shotgun (WGS) entry which is preliminary data.</text>
</comment>
<sequence>MKTKNFIVPHDFSNVADTALEHAIATAKHVNAEINVLHVVAKGKDLKEAEQQLTNVLAKFDSSVKLIPNVRIGSIFEDIGDFAAEKHAELIFMGTHGIQGWQHITGSNALKVINSSSVPFIIVQEKSPKDSGYDDIIVPLDLNKETKQKLAVVAEIATYFKSRVHVITPDESDEFLKKQVKANILFASKFFSERGIDVTTTVAPSHNFDNEIVKHAVAVGGDLIAFMNLNKNNLLGVLTANHEVALLNNEAQIPTLIMNPIEGISSLAVDFNG</sequence>
<name>A0A8J6PAB2_9FLAO</name>
<dbReference type="AlphaFoldDB" id="A0A8J6PAB2"/>
<evidence type="ECO:0000313" key="4">
    <source>
        <dbReference type="Proteomes" id="UP000652681"/>
    </source>
</evidence>
<evidence type="ECO:0000256" key="1">
    <source>
        <dbReference type="ARBA" id="ARBA00008791"/>
    </source>
</evidence>
<comment type="similarity">
    <text evidence="1">Belongs to the universal stress protein A family.</text>
</comment>
<accession>A0A8J6PAB2</accession>
<feature type="domain" description="UspA" evidence="2">
    <location>
        <begin position="4"/>
        <end position="123"/>
    </location>
</feature>
<keyword evidence="4" id="KW-1185">Reference proteome</keyword>
<dbReference type="PANTHER" id="PTHR46268">
    <property type="entry name" value="STRESS RESPONSE PROTEIN NHAX"/>
    <property type="match status" value="1"/>
</dbReference>
<dbReference type="PRINTS" id="PR01438">
    <property type="entry name" value="UNVRSLSTRESS"/>
</dbReference>
<reference evidence="3" key="1">
    <citation type="submission" date="2020-09" db="EMBL/GenBank/DDBJ databases">
        <title>Taishania pollutisoli gen. nov., sp. nov., Isolated from Tetrabromobisphenol A-Contaminated Soil.</title>
        <authorList>
            <person name="Chen Q."/>
        </authorList>
    </citation>
    <scope>NUCLEOTIDE SEQUENCE</scope>
    <source>
        <strain evidence="3">CZZ-1</strain>
    </source>
</reference>
<dbReference type="Proteomes" id="UP000652681">
    <property type="component" value="Unassembled WGS sequence"/>
</dbReference>
<dbReference type="SUPFAM" id="SSF52402">
    <property type="entry name" value="Adenine nucleotide alpha hydrolases-like"/>
    <property type="match status" value="2"/>
</dbReference>
<dbReference type="Pfam" id="PF00582">
    <property type="entry name" value="Usp"/>
    <property type="match status" value="1"/>
</dbReference>
<dbReference type="PANTHER" id="PTHR46268:SF6">
    <property type="entry name" value="UNIVERSAL STRESS PROTEIN UP12"/>
    <property type="match status" value="1"/>
</dbReference>
<organism evidence="3 4">
    <name type="scientific">Taishania pollutisoli</name>
    <dbReference type="NCBI Taxonomy" id="2766479"/>
    <lineage>
        <taxon>Bacteria</taxon>
        <taxon>Pseudomonadati</taxon>
        <taxon>Bacteroidota</taxon>
        <taxon>Flavobacteriia</taxon>
        <taxon>Flavobacteriales</taxon>
        <taxon>Crocinitomicaceae</taxon>
        <taxon>Taishania</taxon>
    </lineage>
</organism>
<dbReference type="InterPro" id="IPR006016">
    <property type="entry name" value="UspA"/>
</dbReference>
<dbReference type="EMBL" id="JACVEL010000001">
    <property type="protein sequence ID" value="MBC9810992.1"/>
    <property type="molecule type" value="Genomic_DNA"/>
</dbReference>
<dbReference type="InterPro" id="IPR006015">
    <property type="entry name" value="Universal_stress_UspA"/>
</dbReference>
<gene>
    <name evidence="3" type="ORF">H9Y05_00745</name>
</gene>
<proteinExistence type="inferred from homology"/>
<evidence type="ECO:0000313" key="3">
    <source>
        <dbReference type="EMBL" id="MBC9810992.1"/>
    </source>
</evidence>